<dbReference type="RefSeq" id="WP_128629811.1">
    <property type="nucleotide sequence ID" value="NZ_RRCN01000001.1"/>
</dbReference>
<evidence type="ECO:0000256" key="1">
    <source>
        <dbReference type="SAM" id="MobiDB-lite"/>
    </source>
</evidence>
<sequence length="957" mass="106948">MAETWGYDNIILEGIDGAAYIEQLTIDQKMNDHAMVNLMVVMDEDKVQGFLTANLCNRKFVLRDRHNERRVLFNGIIKNSEVEQINGVYTAKIEGTSHTYNLDIERLRRSFQNENVTYKELFEQVLQGYAHSDFICSDTLRKEPIKRFILQYDETDWEFIKRVVSRANKGLIADVRLEGAKFYIGLPEGREEIEIPKASYRVSRDLAWIQRVMRNRSIAQIDGQDSLQYELRNLFASYELGDRVRFRDRTLYVVGKYSYLDKRDGILRHHYTLKTLRGSQQEKLVIERLKGNSIAGTVIDVKSHFTKLHLHIDKEQDVGTAMWFPQPTYFTGGEGKGYGTMPERGEVLYLHFPMNYEEANYVISSDGNDYDAISSRIQASTVNPEPSKPGKKAQANAGMANMTSASAKTRNPAKAMTEETITRSKQWFSPGNKSLLLDDHQVKLHATGGAAQITLLEGSGILVTGKGSLDLTAKNIRINPDFVGAEETIPSEGVNVNLSAGKTVALLCEGSTLMMSEADQSIDVVSDKITLESPENPKDIQVMSQDAVAALLAEYEETRLRTQPVFKSDGTRITADDRDLLFNYFLKYVLHVEGTPTLDEVRERNIKYTEWRQKNYGMSTMEKNLDYTKKSLKFVIEGNYSDEGPTGLGIGANVLLGIFGLDVLADGRDLFHNFTHWEWSWGHTGETLLNSIALVPFVGVVKNLKYSDEVMEMAKQADNIDDLVKGINNTKAFKDAAGNAVEIKKLADGTYELLAANGQVLKKIDDMPRFLDEMGIKIGKGPEAPSGTGDGSKKINVDDFNAEKATTKQKGNFGEIKSNDNLLNNQSIKDAGYDLKTIGRDAPSSIDDKIIKGIDGLYENVNPNSKIKYVIDESKFGSSQLGKTKDGLQMSNDWLKGTISGNNRILKAVDGDEQLANKIIKALSKGEVERVLSKIDSSGSVTTYRIDVNGNIIGTWP</sequence>
<organism evidence="2 3">
    <name type="scientific">Paenibacillus oralis</name>
    <dbReference type="NCBI Taxonomy" id="2490856"/>
    <lineage>
        <taxon>Bacteria</taxon>
        <taxon>Bacillati</taxon>
        <taxon>Bacillota</taxon>
        <taxon>Bacilli</taxon>
        <taxon>Bacillales</taxon>
        <taxon>Paenibacillaceae</taxon>
        <taxon>Paenibacillus</taxon>
    </lineage>
</organism>
<dbReference type="Gene3D" id="3.55.50.10">
    <property type="entry name" value="Baseplate protein-like domains"/>
    <property type="match status" value="1"/>
</dbReference>
<dbReference type="CDD" id="cd20729">
    <property type="entry name" value="PoNe_LXG-like"/>
    <property type="match status" value="1"/>
</dbReference>
<dbReference type="AlphaFoldDB" id="A0A3P3TUT0"/>
<dbReference type="OrthoDB" id="1878078at2"/>
<dbReference type="Proteomes" id="UP000267017">
    <property type="component" value="Unassembled WGS sequence"/>
</dbReference>
<dbReference type="SUPFAM" id="SSF69279">
    <property type="entry name" value="Phage tail proteins"/>
    <property type="match status" value="1"/>
</dbReference>
<accession>A0A3P3TUT0</accession>
<evidence type="ECO:0000313" key="2">
    <source>
        <dbReference type="EMBL" id="RRJ61891.1"/>
    </source>
</evidence>
<evidence type="ECO:0008006" key="4">
    <source>
        <dbReference type="Google" id="ProtNLM"/>
    </source>
</evidence>
<dbReference type="EMBL" id="RRCN01000001">
    <property type="protein sequence ID" value="RRJ61891.1"/>
    <property type="molecule type" value="Genomic_DNA"/>
</dbReference>
<dbReference type="CDD" id="cd20744">
    <property type="entry name" value="FIX_AHH_RhsA-like"/>
    <property type="match status" value="1"/>
</dbReference>
<protein>
    <recommendedName>
        <fullName evidence="4">Gp5/Type VI secretion system Vgr protein OB-fold domain-containing protein</fullName>
    </recommendedName>
</protein>
<feature type="region of interest" description="Disordered" evidence="1">
    <location>
        <begin position="380"/>
        <end position="412"/>
    </location>
</feature>
<reference evidence="2 3" key="1">
    <citation type="submission" date="2018-11" db="EMBL/GenBank/DDBJ databases">
        <title>Genome sequencing of Paenibacillus sp. KCOM 3021 (= ChDC PVNT-B20).</title>
        <authorList>
            <person name="Kook J.-K."/>
            <person name="Park S.-N."/>
            <person name="Lim Y.K."/>
        </authorList>
    </citation>
    <scope>NUCLEOTIDE SEQUENCE [LARGE SCALE GENOMIC DNA]</scope>
    <source>
        <strain evidence="2 3">KCOM 3021</strain>
    </source>
</reference>
<proteinExistence type="predicted"/>
<name>A0A3P3TUT0_9BACL</name>
<gene>
    <name evidence="2" type="ORF">EHV15_02055</name>
</gene>
<keyword evidence="3" id="KW-1185">Reference proteome</keyword>
<evidence type="ECO:0000313" key="3">
    <source>
        <dbReference type="Proteomes" id="UP000267017"/>
    </source>
</evidence>
<comment type="caution">
    <text evidence="2">The sequence shown here is derived from an EMBL/GenBank/DDBJ whole genome shotgun (WGS) entry which is preliminary data.</text>
</comment>